<name>A0A1V2I0L8_9ACTN</name>
<proteinExistence type="predicted"/>
<dbReference type="Proteomes" id="UP000188929">
    <property type="component" value="Unassembled WGS sequence"/>
</dbReference>
<dbReference type="AlphaFoldDB" id="A0A1V2I0L8"/>
<dbReference type="EMBL" id="MOMC01000097">
    <property type="protein sequence ID" value="ONH22845.1"/>
    <property type="molecule type" value="Genomic_DNA"/>
</dbReference>
<gene>
    <name evidence="1" type="ORF">BL253_34635</name>
</gene>
<keyword evidence="2" id="KW-1185">Reference proteome</keyword>
<evidence type="ECO:0000313" key="1">
    <source>
        <dbReference type="EMBL" id="ONH22845.1"/>
    </source>
</evidence>
<comment type="caution">
    <text evidence="1">The sequence shown here is derived from an EMBL/GenBank/DDBJ whole genome shotgun (WGS) entry which is preliminary data.</text>
</comment>
<reference evidence="2" key="1">
    <citation type="submission" date="2016-10" db="EMBL/GenBank/DDBJ databases">
        <title>Frankia sp. NRRL B-16386 Genome sequencing.</title>
        <authorList>
            <person name="Ghodhbane-Gtari F."/>
            <person name="Swanson E."/>
            <person name="Gueddou A."/>
            <person name="Hezbri K."/>
            <person name="Ktari K."/>
            <person name="Nouioui I."/>
            <person name="Morris K."/>
            <person name="Simpson S."/>
            <person name="Abebe-Akele F."/>
            <person name="Thomas K."/>
            <person name="Gtari M."/>
            <person name="Tisa L.S."/>
        </authorList>
    </citation>
    <scope>NUCLEOTIDE SEQUENCE [LARGE SCALE GENOMIC DNA]</scope>
    <source>
        <strain evidence="2">NRRL B-16386</strain>
    </source>
</reference>
<evidence type="ECO:0000313" key="2">
    <source>
        <dbReference type="Proteomes" id="UP000188929"/>
    </source>
</evidence>
<dbReference type="STRING" id="1834516.BL253_34635"/>
<sequence>MTGPASRATRRNAALEPQATVRLLTDAAGFRLMVEAFEGNKAETQTMLPVFKAYMATRRLTDVMVVAGAGMVSEANRKAIEAEGLSFILGLKIPDVPYVLEE</sequence>
<organism evidence="1 2">
    <name type="scientific">Pseudofrankia asymbiotica</name>
    <dbReference type="NCBI Taxonomy" id="1834516"/>
    <lineage>
        <taxon>Bacteria</taxon>
        <taxon>Bacillati</taxon>
        <taxon>Actinomycetota</taxon>
        <taxon>Actinomycetes</taxon>
        <taxon>Frankiales</taxon>
        <taxon>Frankiaceae</taxon>
        <taxon>Pseudofrankia</taxon>
    </lineage>
</organism>
<accession>A0A1V2I0L8</accession>
<protein>
    <recommendedName>
        <fullName evidence="3">Transposase IS4-like domain-containing protein</fullName>
    </recommendedName>
</protein>
<evidence type="ECO:0008006" key="3">
    <source>
        <dbReference type="Google" id="ProtNLM"/>
    </source>
</evidence>